<evidence type="ECO:0000256" key="3">
    <source>
        <dbReference type="ARBA" id="ARBA00022516"/>
    </source>
</evidence>
<evidence type="ECO:0000313" key="13">
    <source>
        <dbReference type="EMBL" id="MBN7818453.1"/>
    </source>
</evidence>
<dbReference type="InterPro" id="IPR000390">
    <property type="entry name" value="Small_drug/metabolite_transptr"/>
</dbReference>
<evidence type="ECO:0000256" key="11">
    <source>
        <dbReference type="SAM" id="Phobius"/>
    </source>
</evidence>
<evidence type="ECO:0000259" key="12">
    <source>
        <dbReference type="Pfam" id="PF00892"/>
    </source>
</evidence>
<evidence type="ECO:0000256" key="4">
    <source>
        <dbReference type="ARBA" id="ARBA00022519"/>
    </source>
</evidence>
<keyword evidence="14" id="KW-1185">Reference proteome</keyword>
<evidence type="ECO:0000256" key="9">
    <source>
        <dbReference type="ARBA" id="ARBA00023098"/>
    </source>
</evidence>
<keyword evidence="9" id="KW-0443">Lipid metabolism</keyword>
<dbReference type="Gene3D" id="1.10.3730.20">
    <property type="match status" value="1"/>
</dbReference>
<feature type="transmembrane region" description="Helical" evidence="11">
    <location>
        <begin position="43"/>
        <end position="72"/>
    </location>
</feature>
<evidence type="ECO:0000256" key="1">
    <source>
        <dbReference type="ARBA" id="ARBA00004651"/>
    </source>
</evidence>
<evidence type="ECO:0000256" key="8">
    <source>
        <dbReference type="ARBA" id="ARBA00022989"/>
    </source>
</evidence>
<keyword evidence="5" id="KW-0441">Lipid A biosynthesis</keyword>
<reference evidence="13 14" key="1">
    <citation type="submission" date="2021-03" db="EMBL/GenBank/DDBJ databases">
        <title>novel species isolated from a fishpond in China.</title>
        <authorList>
            <person name="Lu H."/>
            <person name="Cai Z."/>
        </authorList>
    </citation>
    <scope>NUCLEOTIDE SEQUENCE [LARGE SCALE GENOMIC DNA]</scope>
    <source>
        <strain evidence="13 14">Y57</strain>
    </source>
</reference>
<keyword evidence="3" id="KW-0444">Lipid biosynthesis</keyword>
<keyword evidence="4" id="KW-0997">Cell inner membrane</keyword>
<dbReference type="PANTHER" id="PTHR30561">
    <property type="entry name" value="SMR FAMILY PROTON-DEPENDENT DRUG EFFLUX TRANSPORTER SUGE"/>
    <property type="match status" value="1"/>
</dbReference>
<dbReference type="SUPFAM" id="SSF103481">
    <property type="entry name" value="Multidrug resistance efflux transporter EmrE"/>
    <property type="match status" value="1"/>
</dbReference>
<keyword evidence="7" id="KW-0448">Lipopolysaccharide biosynthesis</keyword>
<evidence type="ECO:0000313" key="14">
    <source>
        <dbReference type="Proteomes" id="UP000663992"/>
    </source>
</evidence>
<gene>
    <name evidence="13" type="ORF">J0A65_01180</name>
</gene>
<evidence type="ECO:0000256" key="5">
    <source>
        <dbReference type="ARBA" id="ARBA00022556"/>
    </source>
</evidence>
<keyword evidence="8 11" id="KW-1133">Transmembrane helix</keyword>
<keyword evidence="6 11" id="KW-0812">Transmembrane</keyword>
<proteinExistence type="predicted"/>
<feature type="transmembrane region" description="Helical" evidence="11">
    <location>
        <begin position="104"/>
        <end position="121"/>
    </location>
</feature>
<evidence type="ECO:0000256" key="7">
    <source>
        <dbReference type="ARBA" id="ARBA00022985"/>
    </source>
</evidence>
<dbReference type="InterPro" id="IPR000620">
    <property type="entry name" value="EamA_dom"/>
</dbReference>
<dbReference type="RefSeq" id="WP_206592278.1">
    <property type="nucleotide sequence ID" value="NZ_JAFKCS010000001.1"/>
</dbReference>
<evidence type="ECO:0000256" key="10">
    <source>
        <dbReference type="ARBA" id="ARBA00023136"/>
    </source>
</evidence>
<dbReference type="Proteomes" id="UP000663992">
    <property type="component" value="Unassembled WGS sequence"/>
</dbReference>
<feature type="domain" description="EamA" evidence="12">
    <location>
        <begin position="11"/>
        <end position="121"/>
    </location>
</feature>
<comment type="caution">
    <text evidence="13">The sequence shown here is derived from an EMBL/GenBank/DDBJ whole genome shotgun (WGS) entry which is preliminary data.</text>
</comment>
<dbReference type="Pfam" id="PF00892">
    <property type="entry name" value="EamA"/>
    <property type="match status" value="1"/>
</dbReference>
<keyword evidence="2" id="KW-1003">Cell membrane</keyword>
<feature type="transmembrane region" description="Helical" evidence="11">
    <location>
        <begin position="79"/>
        <end position="98"/>
    </location>
</feature>
<dbReference type="InterPro" id="IPR037185">
    <property type="entry name" value="EmrE-like"/>
</dbReference>
<dbReference type="EMBL" id="JAFKCS010000001">
    <property type="protein sequence ID" value="MBN7818453.1"/>
    <property type="molecule type" value="Genomic_DNA"/>
</dbReference>
<comment type="subcellular location">
    <subcellularLocation>
        <location evidence="1">Cell membrane</location>
        <topology evidence="1">Multi-pass membrane protein</topology>
    </subcellularLocation>
</comment>
<organism evidence="13 14">
    <name type="scientific">Bowmanella yangjiangensis</name>
    <dbReference type="NCBI Taxonomy" id="2811230"/>
    <lineage>
        <taxon>Bacteria</taxon>
        <taxon>Pseudomonadati</taxon>
        <taxon>Pseudomonadota</taxon>
        <taxon>Gammaproteobacteria</taxon>
        <taxon>Alteromonadales</taxon>
        <taxon>Alteromonadaceae</taxon>
        <taxon>Bowmanella</taxon>
    </lineage>
</organism>
<protein>
    <submittedName>
        <fullName evidence="13">EamA family transporter</fullName>
    </submittedName>
</protein>
<name>A0ABS3CMW7_9ALTE</name>
<evidence type="ECO:0000256" key="2">
    <source>
        <dbReference type="ARBA" id="ARBA00022475"/>
    </source>
</evidence>
<dbReference type="PANTHER" id="PTHR30561:SF9">
    <property type="entry name" value="4-AMINO-4-DEOXY-L-ARABINOSE-PHOSPHOUNDECAPRENOL FLIPPASE SUBUNIT ARNF-RELATED"/>
    <property type="match status" value="1"/>
</dbReference>
<accession>A0ABS3CMW7</accession>
<sequence length="123" mass="13032">MNILSVSLILISVSLSVLAQILLKQGMSNSEIQSSFGISLTSGVLAIFTNLFIIGGLLAYVSSAAVWLGVLAKVDVSKAYPFVGLGFIGTMLFAYWFLHEPLTPNKVIGTVLIVSGVLLISKN</sequence>
<keyword evidence="10 11" id="KW-0472">Membrane</keyword>
<evidence type="ECO:0000256" key="6">
    <source>
        <dbReference type="ARBA" id="ARBA00022692"/>
    </source>
</evidence>